<gene>
    <name evidence="1" type="ORF">A3D78_05875</name>
</gene>
<proteinExistence type="predicted"/>
<protein>
    <submittedName>
        <fullName evidence="1">Uncharacterized protein</fullName>
    </submittedName>
</protein>
<dbReference type="InterPro" id="IPR008949">
    <property type="entry name" value="Isoprenoid_synthase_dom_sf"/>
</dbReference>
<dbReference type="Proteomes" id="UP000176253">
    <property type="component" value="Unassembled WGS sequence"/>
</dbReference>
<dbReference type="Gene3D" id="1.10.600.10">
    <property type="entry name" value="Farnesyl Diphosphate Synthase"/>
    <property type="match status" value="1"/>
</dbReference>
<dbReference type="STRING" id="1798383.A3D78_05875"/>
<accession>A0A1F6A0N7</accession>
<evidence type="ECO:0000313" key="2">
    <source>
        <dbReference type="Proteomes" id="UP000176253"/>
    </source>
</evidence>
<organism evidence="1 2">
    <name type="scientific">Candidatus Gottesmanbacteria bacterium RIFCSPHIGHO2_02_FULL_39_14</name>
    <dbReference type="NCBI Taxonomy" id="1798383"/>
    <lineage>
        <taxon>Bacteria</taxon>
        <taxon>Candidatus Gottesmaniibacteriota</taxon>
    </lineage>
</organism>
<sequence length="700" mass="81216">MRAEVIATIHVPFEPPLTLWEAPPIRMYAADLIHSNPDYRPLDLTGLPSIKVMEASLKELRGYFFGHLAENFNIQYPYRVDSARYTIYDDDSQLIPWAFQYFTNYPHGYYEWCFENFEAFARDMLFMDKVIWQGTRPLIPVELVDIYAGEGMLYFDPERKQFEFPDHTLVKHQYPIHIHEEKGRLYYDFDDPNFYYYSLIINYPFGNLNSLTQMSEEGLLKQDLLQKTLPVISFMAEYVLQYKQTSEKEKEESYLKYIDRIAELIGGEEGFAAAAAVVYDHWEVYQPFFKNGIPGSNIREPDKIFLIALNNLKKKYQIWRYENRPGAIPVEVRQKAMSMMRLYDDPIKGLYAFLEEIFSGIGATGAFSGIYGDKRFRSIRTHLERALKEKKMEAGLVPVTADIVGYDDLETLAWIAALTQGLWNAVLGLDDTIDQSQARGNEAAFHKRMGIPAGIRQPLLAMTGSIREITERKNINNNLLTNSVVTMLDELYRGDEDNSNIRWKNDFADLEKNMRRISQVLAWFPKYAVKVNEMAEATGIALAKFLENFGILMLINNDFDDLENSTHEAGSDFGNRINTFMHGFNLSPEIPQKDRDEFRAICDDPDINSKKRRFIALDEADKKKIARALELGRQYRREVVRSLAVHLKKYYDQANRALNKSAKKLPSRKHRLDGRNQSNFQVLKDSLDGIWHKLQAYALE</sequence>
<dbReference type="AlphaFoldDB" id="A0A1F6A0N7"/>
<name>A0A1F6A0N7_9BACT</name>
<comment type="caution">
    <text evidence="1">The sequence shown here is derived from an EMBL/GenBank/DDBJ whole genome shotgun (WGS) entry which is preliminary data.</text>
</comment>
<reference evidence="1 2" key="1">
    <citation type="journal article" date="2016" name="Nat. Commun.">
        <title>Thousands of microbial genomes shed light on interconnected biogeochemical processes in an aquifer system.</title>
        <authorList>
            <person name="Anantharaman K."/>
            <person name="Brown C.T."/>
            <person name="Hug L.A."/>
            <person name="Sharon I."/>
            <person name="Castelle C.J."/>
            <person name="Probst A.J."/>
            <person name="Thomas B.C."/>
            <person name="Singh A."/>
            <person name="Wilkins M.J."/>
            <person name="Karaoz U."/>
            <person name="Brodie E.L."/>
            <person name="Williams K.H."/>
            <person name="Hubbard S.S."/>
            <person name="Banfield J.F."/>
        </authorList>
    </citation>
    <scope>NUCLEOTIDE SEQUENCE [LARGE SCALE GENOMIC DNA]</scope>
</reference>
<evidence type="ECO:0000313" key="1">
    <source>
        <dbReference type="EMBL" id="OGG17982.1"/>
    </source>
</evidence>
<dbReference type="EMBL" id="MFJM01000025">
    <property type="protein sequence ID" value="OGG17982.1"/>
    <property type="molecule type" value="Genomic_DNA"/>
</dbReference>
<dbReference type="SUPFAM" id="SSF48576">
    <property type="entry name" value="Terpenoid synthases"/>
    <property type="match status" value="1"/>
</dbReference>